<sequence>MNMVLRRLDENEQVEAWERASSVDAQARAALLAGAYVPDALMPTLPDWSVAGRDHLLLLAYQHQFGEDISVEGRCHACGAKTQLNFSTSQLLNTASSRLAAAWHSDTATLNTEVYLTEYHEMEVQGLPCQFRLPRIQDFHDMHRGDASLRQFAQRVIAPSDFAAIEETFSAKKEEGAAWEQLYLTLEQAMLSLEPLSVVTLNATCPECSAQTEHQFDIANQFWAQLSAAVEKQLWDVHILASAYGWSSQDILSMSSARRRRHIAMLIE</sequence>
<dbReference type="STRING" id="294935.ATN88_04595"/>
<comment type="caution">
    <text evidence="1">The sequence shown here is derived from an EMBL/GenBank/DDBJ whole genome shotgun (WGS) entry which is preliminary data.</text>
</comment>
<reference evidence="1 2" key="1">
    <citation type="submission" date="2015-11" db="EMBL/GenBank/DDBJ databases">
        <title>Genomic Taxonomy of the Vibrionaceae.</title>
        <authorList>
            <person name="Gomez-Gil B."/>
            <person name="Enciso-Ibarra J."/>
        </authorList>
    </citation>
    <scope>NUCLEOTIDE SEQUENCE [LARGE SCALE GENOMIC DNA]</scope>
    <source>
        <strain evidence="1 2">CAIM 912</strain>
    </source>
</reference>
<gene>
    <name evidence="1" type="ORF">ATN88_04595</name>
</gene>
<evidence type="ECO:0008006" key="3">
    <source>
        <dbReference type="Google" id="ProtNLM"/>
    </source>
</evidence>
<evidence type="ECO:0000313" key="1">
    <source>
        <dbReference type="EMBL" id="KXF83020.1"/>
    </source>
</evidence>
<evidence type="ECO:0000313" key="2">
    <source>
        <dbReference type="Proteomes" id="UP000070529"/>
    </source>
</evidence>
<dbReference type="EMBL" id="LNTY01000006">
    <property type="protein sequence ID" value="KXF83020.1"/>
    <property type="molecule type" value="Genomic_DNA"/>
</dbReference>
<dbReference type="OrthoDB" id="283948at2"/>
<name>A0A135IC37_9GAMM</name>
<proteinExistence type="predicted"/>
<accession>A0A135IC37</accession>
<protein>
    <recommendedName>
        <fullName evidence="3">Phage baseplate protein</fullName>
    </recommendedName>
</protein>
<organism evidence="1 2">
    <name type="scientific">Enterovibrio coralii</name>
    <dbReference type="NCBI Taxonomy" id="294935"/>
    <lineage>
        <taxon>Bacteria</taxon>
        <taxon>Pseudomonadati</taxon>
        <taxon>Pseudomonadota</taxon>
        <taxon>Gammaproteobacteria</taxon>
        <taxon>Vibrionales</taxon>
        <taxon>Vibrionaceae</taxon>
        <taxon>Enterovibrio</taxon>
    </lineage>
</organism>
<keyword evidence="2" id="KW-1185">Reference proteome</keyword>
<dbReference type="Proteomes" id="UP000070529">
    <property type="component" value="Unassembled WGS sequence"/>
</dbReference>
<dbReference type="AlphaFoldDB" id="A0A135IC37"/>
<dbReference type="RefSeq" id="WP_067410390.1">
    <property type="nucleotide sequence ID" value="NZ_LNTY01000006.1"/>
</dbReference>